<evidence type="ECO:0000313" key="1">
    <source>
        <dbReference type="EMBL" id="MBO8439233.1"/>
    </source>
</evidence>
<dbReference type="AlphaFoldDB" id="A0A940DII7"/>
<evidence type="ECO:0008006" key="3">
    <source>
        <dbReference type="Google" id="ProtNLM"/>
    </source>
</evidence>
<protein>
    <recommendedName>
        <fullName evidence="3">Trigger factor</fullName>
    </recommendedName>
</protein>
<dbReference type="Proteomes" id="UP000712007">
    <property type="component" value="Unassembled WGS sequence"/>
</dbReference>
<accession>A0A940DII7</accession>
<dbReference type="InterPro" id="IPR037041">
    <property type="entry name" value="Trigger_fac_C_sf"/>
</dbReference>
<reference evidence="1" key="2">
    <citation type="journal article" date="2021" name="PeerJ">
        <title>Extensive microbial diversity within the chicken gut microbiome revealed by metagenomics and culture.</title>
        <authorList>
            <person name="Gilroy R."/>
            <person name="Ravi A."/>
            <person name="Getino M."/>
            <person name="Pursley I."/>
            <person name="Horton D.L."/>
            <person name="Alikhan N.F."/>
            <person name="Baker D."/>
            <person name="Gharbi K."/>
            <person name="Hall N."/>
            <person name="Watson M."/>
            <person name="Adriaenssens E.M."/>
            <person name="Foster-Nyarko E."/>
            <person name="Jarju S."/>
            <person name="Secka A."/>
            <person name="Antonio M."/>
            <person name="Oren A."/>
            <person name="Chaudhuri R.R."/>
            <person name="La Ragione R."/>
            <person name="Hildebrand F."/>
            <person name="Pallen M.J."/>
        </authorList>
    </citation>
    <scope>NUCLEOTIDE SEQUENCE</scope>
    <source>
        <strain evidence="1">3924</strain>
    </source>
</reference>
<dbReference type="InterPro" id="IPR027304">
    <property type="entry name" value="Trigger_fact/SurA_dom_sf"/>
</dbReference>
<sequence length="305" mass="34433">MKNYAGRFGSYKQTEEVTEKDVVKGSMLELNADGSVNEEGIKVEDAMVSPAYIKEEEQKKAFVGAKKGSVVTFNPQKAFANEAEVASMLKISKEKAKDVTADFSFEIKSITHFEESPVDQTLFDKVYGEGKVTSEEEFRKKVAEGIKSSYKIDSDYKFGIDAKALIVKKMEKVELPEAFLKRWVLATNDKMTEETVDKEFGLMVEDLKWYLAKNKIAKANDLKVEASDIEAYARRMAQIQFAQYGMTSVPDDVLDNFAKDMLKKENAAQNMAEKALEEKVFAVVRNSVKVTETEVSVEDFNKLFE</sequence>
<dbReference type="Gene3D" id="1.10.3120.10">
    <property type="entry name" value="Trigger factor, C-terminal domain"/>
    <property type="match status" value="1"/>
</dbReference>
<reference evidence="1" key="1">
    <citation type="submission" date="2020-10" db="EMBL/GenBank/DDBJ databases">
        <authorList>
            <person name="Gilroy R."/>
        </authorList>
    </citation>
    <scope>NUCLEOTIDE SEQUENCE</scope>
    <source>
        <strain evidence="1">3924</strain>
    </source>
</reference>
<comment type="caution">
    <text evidence="1">The sequence shown here is derived from an EMBL/GenBank/DDBJ whole genome shotgun (WGS) entry which is preliminary data.</text>
</comment>
<name>A0A940DII7_9BACT</name>
<dbReference type="GO" id="GO:0006457">
    <property type="term" value="P:protein folding"/>
    <property type="evidence" value="ECO:0007669"/>
    <property type="project" value="InterPro"/>
</dbReference>
<organism evidence="1 2">
    <name type="scientific">Candidatus Aphodosoma intestinipullorum</name>
    <dbReference type="NCBI Taxonomy" id="2840674"/>
    <lineage>
        <taxon>Bacteria</taxon>
        <taxon>Pseudomonadati</taxon>
        <taxon>Bacteroidota</taxon>
        <taxon>Bacteroidia</taxon>
        <taxon>Bacteroidales</taxon>
        <taxon>Candidatus Aphodosoma</taxon>
    </lineage>
</organism>
<evidence type="ECO:0000313" key="2">
    <source>
        <dbReference type="Proteomes" id="UP000712007"/>
    </source>
</evidence>
<dbReference type="SUPFAM" id="SSF109998">
    <property type="entry name" value="Triger factor/SurA peptide-binding domain-like"/>
    <property type="match status" value="1"/>
</dbReference>
<dbReference type="EMBL" id="JADIMV010000021">
    <property type="protein sequence ID" value="MBO8439233.1"/>
    <property type="molecule type" value="Genomic_DNA"/>
</dbReference>
<proteinExistence type="predicted"/>
<dbReference type="GO" id="GO:0015031">
    <property type="term" value="P:protein transport"/>
    <property type="evidence" value="ECO:0007669"/>
    <property type="project" value="InterPro"/>
</dbReference>
<gene>
    <name evidence="1" type="ORF">IAC51_01120</name>
</gene>